<name>A0ABW6YXE0_9ACTN</name>
<organism evidence="1 2">
    <name type="scientific">Streptomyces eurythermus</name>
    <dbReference type="NCBI Taxonomy" id="42237"/>
    <lineage>
        <taxon>Bacteria</taxon>
        <taxon>Bacillati</taxon>
        <taxon>Actinomycetota</taxon>
        <taxon>Actinomycetes</taxon>
        <taxon>Kitasatosporales</taxon>
        <taxon>Streptomycetaceae</taxon>
        <taxon>Streptomyces</taxon>
    </lineage>
</organism>
<gene>
    <name evidence="1" type="ORF">ACF1HC_18310</name>
</gene>
<evidence type="ECO:0000313" key="2">
    <source>
        <dbReference type="Proteomes" id="UP001603418"/>
    </source>
</evidence>
<dbReference type="Proteomes" id="UP001603418">
    <property type="component" value="Unassembled WGS sequence"/>
</dbReference>
<proteinExistence type="predicted"/>
<dbReference type="RefSeq" id="WP_030789497.1">
    <property type="nucleotide sequence ID" value="NZ_JBFACJ010000004.1"/>
</dbReference>
<keyword evidence="2" id="KW-1185">Reference proteome</keyword>
<comment type="caution">
    <text evidence="1">The sequence shown here is derived from an EMBL/GenBank/DDBJ whole genome shotgun (WGS) entry which is preliminary data.</text>
</comment>
<evidence type="ECO:0000313" key="1">
    <source>
        <dbReference type="EMBL" id="MFF9883534.1"/>
    </source>
</evidence>
<accession>A0ABW6YXE0</accession>
<protein>
    <submittedName>
        <fullName evidence="1">DUF393 domain-containing protein</fullName>
    </submittedName>
</protein>
<reference evidence="1 2" key="1">
    <citation type="submission" date="2024-10" db="EMBL/GenBank/DDBJ databases">
        <title>The Natural Products Discovery Center: Release of the First 8490 Sequenced Strains for Exploring Actinobacteria Biosynthetic Diversity.</title>
        <authorList>
            <person name="Kalkreuter E."/>
            <person name="Kautsar S.A."/>
            <person name="Yang D."/>
            <person name="Bader C.D."/>
            <person name="Teijaro C.N."/>
            <person name="Fluegel L."/>
            <person name="Davis C.M."/>
            <person name="Simpson J.R."/>
            <person name="Lauterbach L."/>
            <person name="Steele A.D."/>
            <person name="Gui C."/>
            <person name="Meng S."/>
            <person name="Li G."/>
            <person name="Viehrig K."/>
            <person name="Ye F."/>
            <person name="Su P."/>
            <person name="Kiefer A.F."/>
            <person name="Nichols A."/>
            <person name="Cepeda A.J."/>
            <person name="Yan W."/>
            <person name="Fan B."/>
            <person name="Jiang Y."/>
            <person name="Adhikari A."/>
            <person name="Zheng C.-J."/>
            <person name="Schuster L."/>
            <person name="Cowan T.M."/>
            <person name="Smanski M.J."/>
            <person name="Chevrette M.G."/>
            <person name="De Carvalho L.P.S."/>
            <person name="Shen B."/>
        </authorList>
    </citation>
    <scope>NUCLEOTIDE SEQUENCE [LARGE SCALE GENOMIC DNA]</scope>
    <source>
        <strain evidence="1 2">NPDC013366</strain>
    </source>
</reference>
<sequence>MTGVTATTTAPDRDPAGVPVRGLTVLYDDRTAVGLHLCGWLPRQPRLVPLEPLPAGSAAARARFPGLGPGDPLDEITVVGDSGQVYRGSRAWIVLLWALREHRPLAHRLADPSGARAARGAVLTAAKWRGPRQPGAQWGGRVYQRADGWSYHPVTGWTCAPPSRAGTGPATR</sequence>
<dbReference type="EMBL" id="JBICBM010000008">
    <property type="protein sequence ID" value="MFF9883534.1"/>
    <property type="molecule type" value="Genomic_DNA"/>
</dbReference>